<dbReference type="Proteomes" id="UP000075883">
    <property type="component" value="Unassembled WGS sequence"/>
</dbReference>
<dbReference type="STRING" id="139723.A0A182M3W0"/>
<accession>A0A182M3W0</accession>
<reference evidence="3" key="1">
    <citation type="submission" date="2013-09" db="EMBL/GenBank/DDBJ databases">
        <title>The Genome Sequence of Anopheles culicifacies species A.</title>
        <authorList>
            <consortium name="The Broad Institute Genomics Platform"/>
            <person name="Neafsey D.E."/>
            <person name="Besansky N."/>
            <person name="Howell P."/>
            <person name="Walton C."/>
            <person name="Young S.K."/>
            <person name="Zeng Q."/>
            <person name="Gargeya S."/>
            <person name="Fitzgerald M."/>
            <person name="Haas B."/>
            <person name="Abouelleil A."/>
            <person name="Allen A.W."/>
            <person name="Alvarado L."/>
            <person name="Arachchi H.M."/>
            <person name="Berlin A.M."/>
            <person name="Chapman S.B."/>
            <person name="Gainer-Dewar J."/>
            <person name="Goldberg J."/>
            <person name="Griggs A."/>
            <person name="Gujja S."/>
            <person name="Hansen M."/>
            <person name="Howarth C."/>
            <person name="Imamovic A."/>
            <person name="Ireland A."/>
            <person name="Larimer J."/>
            <person name="McCowan C."/>
            <person name="Murphy C."/>
            <person name="Pearson M."/>
            <person name="Poon T.W."/>
            <person name="Priest M."/>
            <person name="Roberts A."/>
            <person name="Saif S."/>
            <person name="Shea T."/>
            <person name="Sisk P."/>
            <person name="Sykes S."/>
            <person name="Wortman J."/>
            <person name="Nusbaum C."/>
            <person name="Birren B."/>
        </authorList>
    </citation>
    <scope>NUCLEOTIDE SEQUENCE [LARGE SCALE GENOMIC DNA]</scope>
    <source>
        <strain evidence="3">A-37</strain>
    </source>
</reference>
<feature type="region of interest" description="Disordered" evidence="1">
    <location>
        <begin position="27"/>
        <end position="100"/>
    </location>
</feature>
<evidence type="ECO:0000313" key="3">
    <source>
        <dbReference type="Proteomes" id="UP000075883"/>
    </source>
</evidence>
<reference evidence="2" key="2">
    <citation type="submission" date="2020-05" db="UniProtKB">
        <authorList>
            <consortium name="EnsemblMetazoa"/>
        </authorList>
    </citation>
    <scope>IDENTIFICATION</scope>
    <source>
        <strain evidence="2">A-37</strain>
    </source>
</reference>
<keyword evidence="3" id="KW-1185">Reference proteome</keyword>
<dbReference type="VEuPathDB" id="VectorBase:ACUA008830"/>
<dbReference type="EMBL" id="AXCM01004128">
    <property type="status" value="NOT_ANNOTATED_CDS"/>
    <property type="molecule type" value="Genomic_DNA"/>
</dbReference>
<sequence length="130" mass="13595">MEYCGVAPGPPAAAMIMEGLETHHHHNHPHLSLLSTGGTGSGTTGGAGHHSNDSSTLHSGTGDDHSQSQTDAQTGDLNTPVTTSGDIPSFFGPSTVVEPPPITELMENYRGEAHRFSRSIGRTNREGLAR</sequence>
<feature type="compositionally biased region" description="Gly residues" evidence="1">
    <location>
        <begin position="37"/>
        <end position="48"/>
    </location>
</feature>
<dbReference type="EnsemblMetazoa" id="ACUA008830-RA">
    <property type="protein sequence ID" value="ACUA008830-PA"/>
    <property type="gene ID" value="ACUA008830"/>
</dbReference>
<proteinExistence type="predicted"/>
<evidence type="ECO:0000256" key="1">
    <source>
        <dbReference type="SAM" id="MobiDB-lite"/>
    </source>
</evidence>
<organism evidence="2 3">
    <name type="scientific">Anopheles culicifacies</name>
    <dbReference type="NCBI Taxonomy" id="139723"/>
    <lineage>
        <taxon>Eukaryota</taxon>
        <taxon>Metazoa</taxon>
        <taxon>Ecdysozoa</taxon>
        <taxon>Arthropoda</taxon>
        <taxon>Hexapoda</taxon>
        <taxon>Insecta</taxon>
        <taxon>Pterygota</taxon>
        <taxon>Neoptera</taxon>
        <taxon>Endopterygota</taxon>
        <taxon>Diptera</taxon>
        <taxon>Nematocera</taxon>
        <taxon>Culicoidea</taxon>
        <taxon>Culicidae</taxon>
        <taxon>Anophelinae</taxon>
        <taxon>Anopheles</taxon>
        <taxon>culicifacies species complex</taxon>
    </lineage>
</organism>
<evidence type="ECO:0000313" key="2">
    <source>
        <dbReference type="EnsemblMetazoa" id="ACUA008830-PA"/>
    </source>
</evidence>
<name>A0A182M3W0_9DIPT</name>
<dbReference type="AlphaFoldDB" id="A0A182M3W0"/>
<protein>
    <submittedName>
        <fullName evidence="2">Uncharacterized protein</fullName>
    </submittedName>
</protein>
<feature type="compositionally biased region" description="Polar residues" evidence="1">
    <location>
        <begin position="67"/>
        <end position="86"/>
    </location>
</feature>